<name>A0A9D4LLH0_DREPO</name>
<dbReference type="OrthoDB" id="6108093at2759"/>
<accession>A0A9D4LLH0</accession>
<dbReference type="InterPro" id="IPR005515">
    <property type="entry name" value="VOMI"/>
</dbReference>
<feature type="chain" id="PRO_5038538534" evidence="1">
    <location>
        <begin position="19"/>
        <end position="216"/>
    </location>
</feature>
<keyword evidence="3" id="KW-1185">Reference proteome</keyword>
<dbReference type="AlphaFoldDB" id="A0A9D4LLH0"/>
<dbReference type="EMBL" id="JAIWYP010000003">
    <property type="protein sequence ID" value="KAH3859818.1"/>
    <property type="molecule type" value="Genomic_DNA"/>
</dbReference>
<sequence>MMSHYVVASLTLLWTCHAQISRTVTDTLRVANGGVWGTWTTDEFCPPNQFAVGYDMKIEDYQFTGDDTSLNAIKLVCSDIEGNHFGQNSITSGQSQFGAWKGRVTCNQPIGTAAFLTAFDLEVEGDQGRLDDTAAGWVKFKCTNMADDSVQDLNKDPGQSFVGAWGGWSSFCSRGSAICGLKTRIESNQGSGDDTALNDVIFYCCSVTGSGFLVGK</sequence>
<proteinExistence type="predicted"/>
<dbReference type="SUPFAM" id="SSF51092">
    <property type="entry name" value="Vitelline membrane outer protein-I (VMO-I)"/>
    <property type="match status" value="1"/>
</dbReference>
<organism evidence="2 3">
    <name type="scientific">Dreissena polymorpha</name>
    <name type="common">Zebra mussel</name>
    <name type="synonym">Mytilus polymorpha</name>
    <dbReference type="NCBI Taxonomy" id="45954"/>
    <lineage>
        <taxon>Eukaryota</taxon>
        <taxon>Metazoa</taxon>
        <taxon>Spiralia</taxon>
        <taxon>Lophotrochozoa</taxon>
        <taxon>Mollusca</taxon>
        <taxon>Bivalvia</taxon>
        <taxon>Autobranchia</taxon>
        <taxon>Heteroconchia</taxon>
        <taxon>Euheterodonta</taxon>
        <taxon>Imparidentia</taxon>
        <taxon>Neoheterodontei</taxon>
        <taxon>Myida</taxon>
        <taxon>Dreissenoidea</taxon>
        <taxon>Dreissenidae</taxon>
        <taxon>Dreissena</taxon>
    </lineage>
</organism>
<dbReference type="InterPro" id="IPR036706">
    <property type="entry name" value="VOMI_sf"/>
</dbReference>
<dbReference type="Pfam" id="PF03762">
    <property type="entry name" value="VOMI"/>
    <property type="match status" value="1"/>
</dbReference>
<reference evidence="2" key="1">
    <citation type="journal article" date="2019" name="bioRxiv">
        <title>The Genome of the Zebra Mussel, Dreissena polymorpha: A Resource for Invasive Species Research.</title>
        <authorList>
            <person name="McCartney M.A."/>
            <person name="Auch B."/>
            <person name="Kono T."/>
            <person name="Mallez S."/>
            <person name="Zhang Y."/>
            <person name="Obille A."/>
            <person name="Becker A."/>
            <person name="Abrahante J.E."/>
            <person name="Garbe J."/>
            <person name="Badalamenti J.P."/>
            <person name="Herman A."/>
            <person name="Mangelson H."/>
            <person name="Liachko I."/>
            <person name="Sullivan S."/>
            <person name="Sone E.D."/>
            <person name="Koren S."/>
            <person name="Silverstein K.A.T."/>
            <person name="Beckman K.B."/>
            <person name="Gohl D.M."/>
        </authorList>
    </citation>
    <scope>NUCLEOTIDE SEQUENCE</scope>
    <source>
        <strain evidence="2">Duluth1</strain>
        <tissue evidence="2">Whole animal</tissue>
    </source>
</reference>
<dbReference type="GO" id="GO:0005615">
    <property type="term" value="C:extracellular space"/>
    <property type="evidence" value="ECO:0007669"/>
    <property type="project" value="TreeGrafter"/>
</dbReference>
<gene>
    <name evidence="2" type="ORF">DPMN_102639</name>
</gene>
<dbReference type="Gene3D" id="2.100.10.20">
    <property type="entry name" value="Vitelline membrane outer layer protein I (VOMI)"/>
    <property type="match status" value="1"/>
</dbReference>
<feature type="signal peptide" evidence="1">
    <location>
        <begin position="1"/>
        <end position="18"/>
    </location>
</feature>
<evidence type="ECO:0000313" key="3">
    <source>
        <dbReference type="Proteomes" id="UP000828390"/>
    </source>
</evidence>
<protein>
    <submittedName>
        <fullName evidence="2">Uncharacterized protein</fullName>
    </submittedName>
</protein>
<reference evidence="2" key="2">
    <citation type="submission" date="2020-11" db="EMBL/GenBank/DDBJ databases">
        <authorList>
            <person name="McCartney M.A."/>
            <person name="Auch B."/>
            <person name="Kono T."/>
            <person name="Mallez S."/>
            <person name="Becker A."/>
            <person name="Gohl D.M."/>
            <person name="Silverstein K.A.T."/>
            <person name="Koren S."/>
            <person name="Bechman K.B."/>
            <person name="Herman A."/>
            <person name="Abrahante J.E."/>
            <person name="Garbe J."/>
        </authorList>
    </citation>
    <scope>NUCLEOTIDE SEQUENCE</scope>
    <source>
        <strain evidence="2">Duluth1</strain>
        <tissue evidence="2">Whole animal</tissue>
    </source>
</reference>
<dbReference type="Proteomes" id="UP000828390">
    <property type="component" value="Unassembled WGS sequence"/>
</dbReference>
<comment type="caution">
    <text evidence="2">The sequence shown here is derived from an EMBL/GenBank/DDBJ whole genome shotgun (WGS) entry which is preliminary data.</text>
</comment>
<keyword evidence="1" id="KW-0732">Signal</keyword>
<dbReference type="PANTHER" id="PTHR18841:SF0">
    <property type="entry name" value="VITELLINE MEMBRANE OUTER LAYER 1 HOMOLOG A-RELATED"/>
    <property type="match status" value="1"/>
</dbReference>
<evidence type="ECO:0000313" key="2">
    <source>
        <dbReference type="EMBL" id="KAH3859818.1"/>
    </source>
</evidence>
<dbReference type="PANTHER" id="PTHR18841">
    <property type="entry name" value="VITELLINE MEMBRANE OUTER LAYER PROTEIN I-RELATED"/>
    <property type="match status" value="1"/>
</dbReference>
<evidence type="ECO:0000256" key="1">
    <source>
        <dbReference type="SAM" id="SignalP"/>
    </source>
</evidence>